<protein>
    <submittedName>
        <fullName evidence="1">Uncharacterized protein</fullName>
    </submittedName>
</protein>
<sequence length="69" mass="7815">MFADLDWGEACLMRGERSALFMKVGDNTAMLLDEKYFGGMEVHVVNPEDETVKPMHLERVQARPKQGGM</sequence>
<comment type="caution">
    <text evidence="1">The sequence shown here is derived from an EMBL/GenBank/DDBJ whole genome shotgun (WGS) entry which is preliminary data.</text>
</comment>
<name>A0A0F9E2U2_9ZZZZ</name>
<proteinExistence type="predicted"/>
<organism evidence="1">
    <name type="scientific">marine sediment metagenome</name>
    <dbReference type="NCBI Taxonomy" id="412755"/>
    <lineage>
        <taxon>unclassified sequences</taxon>
        <taxon>metagenomes</taxon>
        <taxon>ecological metagenomes</taxon>
    </lineage>
</organism>
<gene>
    <name evidence="1" type="ORF">LCGC14_2205220</name>
</gene>
<dbReference type="EMBL" id="LAZR01029141">
    <property type="protein sequence ID" value="KKL60451.1"/>
    <property type="molecule type" value="Genomic_DNA"/>
</dbReference>
<evidence type="ECO:0000313" key="1">
    <source>
        <dbReference type="EMBL" id="KKL60451.1"/>
    </source>
</evidence>
<dbReference type="AlphaFoldDB" id="A0A0F9E2U2"/>
<accession>A0A0F9E2U2</accession>
<reference evidence="1" key="1">
    <citation type="journal article" date="2015" name="Nature">
        <title>Complex archaea that bridge the gap between prokaryotes and eukaryotes.</title>
        <authorList>
            <person name="Spang A."/>
            <person name="Saw J.H."/>
            <person name="Jorgensen S.L."/>
            <person name="Zaremba-Niedzwiedzka K."/>
            <person name="Martijn J."/>
            <person name="Lind A.E."/>
            <person name="van Eijk R."/>
            <person name="Schleper C."/>
            <person name="Guy L."/>
            <person name="Ettema T.J."/>
        </authorList>
    </citation>
    <scope>NUCLEOTIDE SEQUENCE</scope>
</reference>